<geneLocation type="plasmid" evidence="5 6">
    <name>unnamed1</name>
</geneLocation>
<feature type="domain" description="HTH bat-type" evidence="4">
    <location>
        <begin position="2"/>
        <end position="33"/>
    </location>
</feature>
<proteinExistence type="predicted"/>
<feature type="region of interest" description="Disordered" evidence="3">
    <location>
        <begin position="39"/>
        <end position="64"/>
    </location>
</feature>
<dbReference type="AlphaFoldDB" id="A0A8U0A9I1"/>
<dbReference type="InterPro" id="IPR007050">
    <property type="entry name" value="HTH_bacterioopsin"/>
</dbReference>
<evidence type="ECO:0000256" key="1">
    <source>
        <dbReference type="ARBA" id="ARBA00023015"/>
    </source>
</evidence>
<dbReference type="KEGG" id="haad:MW046_13795"/>
<keyword evidence="2" id="KW-0804">Transcription</keyword>
<evidence type="ECO:0000256" key="2">
    <source>
        <dbReference type="ARBA" id="ARBA00023163"/>
    </source>
</evidence>
<evidence type="ECO:0000313" key="5">
    <source>
        <dbReference type="EMBL" id="UPM44507.1"/>
    </source>
</evidence>
<dbReference type="EMBL" id="CP096020">
    <property type="protein sequence ID" value="UPM44507.1"/>
    <property type="molecule type" value="Genomic_DNA"/>
</dbReference>
<organism evidence="5 6">
    <name type="scientific">Halocatena salina</name>
    <dbReference type="NCBI Taxonomy" id="2934340"/>
    <lineage>
        <taxon>Archaea</taxon>
        <taxon>Methanobacteriati</taxon>
        <taxon>Methanobacteriota</taxon>
        <taxon>Stenosarchaea group</taxon>
        <taxon>Halobacteria</taxon>
        <taxon>Halobacteriales</taxon>
        <taxon>Natronomonadaceae</taxon>
        <taxon>Halocatena</taxon>
    </lineage>
</organism>
<dbReference type="Proteomes" id="UP000831768">
    <property type="component" value="Plasmid unnamed1"/>
</dbReference>
<keyword evidence="6" id="KW-1185">Reference proteome</keyword>
<keyword evidence="5" id="KW-0614">Plasmid</keyword>
<evidence type="ECO:0000259" key="4">
    <source>
        <dbReference type="Pfam" id="PF04967"/>
    </source>
</evidence>
<name>A0A8U0A9I1_9EURY</name>
<accession>A0A8U0A9I1</accession>
<protein>
    <submittedName>
        <fullName evidence="5">Helix-turn-helix domain-containing protein</fullName>
    </submittedName>
</protein>
<reference evidence="5" key="1">
    <citation type="submission" date="2022-04" db="EMBL/GenBank/DDBJ databases">
        <title>Halocatena sp. nov., isolated from a salt lake.</title>
        <authorList>
            <person name="Cui H.-L."/>
        </authorList>
    </citation>
    <scope>NUCLEOTIDE SEQUENCE</scope>
    <source>
        <strain evidence="5">AD-1</strain>
        <plasmid evidence="5">unnamed1</plasmid>
    </source>
</reference>
<dbReference type="Pfam" id="PF04967">
    <property type="entry name" value="HTH_10"/>
    <property type="match status" value="1"/>
</dbReference>
<keyword evidence="1" id="KW-0805">Transcription regulation</keyword>
<evidence type="ECO:0000313" key="6">
    <source>
        <dbReference type="Proteomes" id="UP000831768"/>
    </source>
</evidence>
<gene>
    <name evidence="5" type="ORF">MW046_13795</name>
</gene>
<sequence length="86" mass="9341">MPRDTSLAAVAESLDISHQALSERLRRAHQTLIGTMIRQQGSAQTTTKTAPTDGSSSQTPMAMSWNCRNLTGSSDALLSSFRKIVY</sequence>
<evidence type="ECO:0000256" key="3">
    <source>
        <dbReference type="SAM" id="MobiDB-lite"/>
    </source>
</evidence>